<sequence length="174" mass="19034">QVDEPSADRLIWVRPLSQGIDGYDFYRNVDGEWVKLDNTDQSTLNGMIFADFNFSEQVASAALYQNGMLAIDLGNTEGVVKKMVNGQWQVVSGVSLDGAGLFGRAAQRKLIVEALAAVIIGNDDIRSEFINFNLICVPGYVETLDECITLNTDRKETAFIVTDVPARLNPTGNG</sequence>
<gene>
    <name evidence="1" type="ORF">ACFQ07_00290</name>
</gene>
<proteinExistence type="predicted"/>
<dbReference type="EMBL" id="JBHTIR010000039">
    <property type="protein sequence ID" value="MFD0850676.1"/>
    <property type="molecule type" value="Genomic_DNA"/>
</dbReference>
<dbReference type="Proteomes" id="UP001597083">
    <property type="component" value="Unassembled WGS sequence"/>
</dbReference>
<reference evidence="2" key="1">
    <citation type="journal article" date="2019" name="Int. J. Syst. Evol. Microbiol.">
        <title>The Global Catalogue of Microorganisms (GCM) 10K type strain sequencing project: providing services to taxonomists for standard genome sequencing and annotation.</title>
        <authorList>
            <consortium name="The Broad Institute Genomics Platform"/>
            <consortium name="The Broad Institute Genome Sequencing Center for Infectious Disease"/>
            <person name="Wu L."/>
            <person name="Ma J."/>
        </authorList>
    </citation>
    <scope>NUCLEOTIDE SEQUENCE [LARGE SCALE GENOMIC DNA]</scope>
    <source>
        <strain evidence="2">JCM 31696</strain>
    </source>
</reference>
<comment type="caution">
    <text evidence="1">The sequence shown here is derived from an EMBL/GenBank/DDBJ whole genome shotgun (WGS) entry which is preliminary data.</text>
</comment>
<protein>
    <submittedName>
        <fullName evidence="1">Uncharacterized protein</fullName>
    </submittedName>
</protein>
<name>A0ABW3C835_9ACTN</name>
<evidence type="ECO:0000313" key="1">
    <source>
        <dbReference type="EMBL" id="MFD0850676.1"/>
    </source>
</evidence>
<feature type="non-terminal residue" evidence="1">
    <location>
        <position position="174"/>
    </location>
</feature>
<evidence type="ECO:0000313" key="2">
    <source>
        <dbReference type="Proteomes" id="UP001597083"/>
    </source>
</evidence>
<feature type="non-terminal residue" evidence="1">
    <location>
        <position position="1"/>
    </location>
</feature>
<keyword evidence="2" id="KW-1185">Reference proteome</keyword>
<organism evidence="1 2">
    <name type="scientific">Actinomadura adrarensis</name>
    <dbReference type="NCBI Taxonomy" id="1819600"/>
    <lineage>
        <taxon>Bacteria</taxon>
        <taxon>Bacillati</taxon>
        <taxon>Actinomycetota</taxon>
        <taxon>Actinomycetes</taxon>
        <taxon>Streptosporangiales</taxon>
        <taxon>Thermomonosporaceae</taxon>
        <taxon>Actinomadura</taxon>
    </lineage>
</organism>
<accession>A0ABW3C835</accession>